<protein>
    <recommendedName>
        <fullName evidence="13">Na+ dependent nucleoside transporter</fullName>
    </recommendedName>
</protein>
<feature type="transmembrane region" description="Helical" evidence="7">
    <location>
        <begin position="292"/>
        <end position="314"/>
    </location>
</feature>
<dbReference type="PANTHER" id="PTHR10590">
    <property type="entry name" value="SODIUM/NUCLEOSIDE COTRANSPORTER"/>
    <property type="match status" value="1"/>
</dbReference>
<evidence type="ECO:0000256" key="2">
    <source>
        <dbReference type="ARBA" id="ARBA00009033"/>
    </source>
</evidence>
<accession>A0A2U2XFJ1</accession>
<dbReference type="Pfam" id="PF07670">
    <property type="entry name" value="Gate"/>
    <property type="match status" value="1"/>
</dbReference>
<dbReference type="Proteomes" id="UP000245370">
    <property type="component" value="Unassembled WGS sequence"/>
</dbReference>
<gene>
    <name evidence="11" type="ORF">DIT68_04880</name>
</gene>
<evidence type="ECO:0008006" key="13">
    <source>
        <dbReference type="Google" id="ProtNLM"/>
    </source>
</evidence>
<evidence type="ECO:0000256" key="1">
    <source>
        <dbReference type="ARBA" id="ARBA00004651"/>
    </source>
</evidence>
<comment type="subcellular location">
    <subcellularLocation>
        <location evidence="1">Cell membrane</location>
        <topology evidence="1">Multi-pass membrane protein</topology>
    </subcellularLocation>
</comment>
<evidence type="ECO:0000259" key="10">
    <source>
        <dbReference type="Pfam" id="PF07670"/>
    </source>
</evidence>
<feature type="domain" description="Nucleoside transporter/FeoB GTPase Gate" evidence="10">
    <location>
        <begin position="218"/>
        <end position="316"/>
    </location>
</feature>
<keyword evidence="5 7" id="KW-1133">Transmembrane helix</keyword>
<evidence type="ECO:0000313" key="12">
    <source>
        <dbReference type="Proteomes" id="UP000245370"/>
    </source>
</evidence>
<dbReference type="Pfam" id="PF07662">
    <property type="entry name" value="Nucleos_tra2_C"/>
    <property type="match status" value="1"/>
</dbReference>
<dbReference type="RefSeq" id="WP_109358684.1">
    <property type="nucleotide sequence ID" value="NZ_QFRJ01000002.1"/>
</dbReference>
<proteinExistence type="inferred from homology"/>
<dbReference type="GO" id="GO:0015293">
    <property type="term" value="F:symporter activity"/>
    <property type="evidence" value="ECO:0007669"/>
    <property type="project" value="TreeGrafter"/>
</dbReference>
<dbReference type="InterPro" id="IPR002668">
    <property type="entry name" value="CNT_N_dom"/>
</dbReference>
<feature type="transmembrane region" description="Helical" evidence="7">
    <location>
        <begin position="384"/>
        <end position="406"/>
    </location>
</feature>
<feature type="transmembrane region" description="Helical" evidence="7">
    <location>
        <begin position="487"/>
        <end position="514"/>
    </location>
</feature>
<dbReference type="EMBL" id="QFRJ01000002">
    <property type="protein sequence ID" value="PWH86572.1"/>
    <property type="molecule type" value="Genomic_DNA"/>
</dbReference>
<evidence type="ECO:0000256" key="5">
    <source>
        <dbReference type="ARBA" id="ARBA00022989"/>
    </source>
</evidence>
<dbReference type="Pfam" id="PF01773">
    <property type="entry name" value="Nucleos_tra2_N"/>
    <property type="match status" value="1"/>
</dbReference>
<evidence type="ECO:0000256" key="4">
    <source>
        <dbReference type="ARBA" id="ARBA00022692"/>
    </source>
</evidence>
<evidence type="ECO:0000313" key="11">
    <source>
        <dbReference type="EMBL" id="PWH86572.1"/>
    </source>
</evidence>
<evidence type="ECO:0000259" key="9">
    <source>
        <dbReference type="Pfam" id="PF07662"/>
    </source>
</evidence>
<dbReference type="AlphaFoldDB" id="A0A2U2XFJ1"/>
<feature type="transmembrane region" description="Helical" evidence="7">
    <location>
        <begin position="216"/>
        <end position="237"/>
    </location>
</feature>
<keyword evidence="3" id="KW-1003">Cell membrane</keyword>
<feature type="domain" description="Concentrative nucleoside transporter C-terminal" evidence="9">
    <location>
        <begin position="329"/>
        <end position="544"/>
    </location>
</feature>
<evidence type="ECO:0000256" key="3">
    <source>
        <dbReference type="ARBA" id="ARBA00022475"/>
    </source>
</evidence>
<feature type="transmembrane region" description="Helical" evidence="7">
    <location>
        <begin position="125"/>
        <end position="143"/>
    </location>
</feature>
<feature type="transmembrane region" description="Helical" evidence="7">
    <location>
        <begin position="155"/>
        <end position="175"/>
    </location>
</feature>
<feature type="transmembrane region" description="Helical" evidence="7">
    <location>
        <begin position="326"/>
        <end position="349"/>
    </location>
</feature>
<comment type="similarity">
    <text evidence="2">Belongs to the concentrative nucleoside transporter (CNT) (TC 2.A.41) family.</text>
</comment>
<dbReference type="InterPro" id="IPR008276">
    <property type="entry name" value="C_nuclsd_transpt"/>
</dbReference>
<reference evidence="11 12" key="1">
    <citation type="submission" date="2018-05" db="EMBL/GenBank/DDBJ databases">
        <title>Brumimicrobium oceani sp. nov., isolated from coastal sediment.</title>
        <authorList>
            <person name="Kou Y."/>
        </authorList>
    </citation>
    <scope>NUCLEOTIDE SEQUENCE [LARGE SCALE GENOMIC DNA]</scope>
    <source>
        <strain evidence="11 12">C305</strain>
    </source>
</reference>
<feature type="transmembrane region" description="Helical" evidence="7">
    <location>
        <begin position="526"/>
        <end position="546"/>
    </location>
</feature>
<dbReference type="GO" id="GO:0005337">
    <property type="term" value="F:nucleoside transmembrane transporter activity"/>
    <property type="evidence" value="ECO:0007669"/>
    <property type="project" value="InterPro"/>
</dbReference>
<evidence type="ECO:0000256" key="7">
    <source>
        <dbReference type="SAM" id="Phobius"/>
    </source>
</evidence>
<sequence length="547" mass="59482">MKLTNVLHRSVLIIIVFITAFFSLSAQESEQSSDQEWFRRKFSLKLNENGTFYTNDTILTYQKSGYYVIEDNKLVLSSLLDSTVTTETFPILTLEEGKLALEKDNNRVAYLKENKTLATSFSWEGVIRGIIGVSALIFIAFLLSKNRRRINWPLVIKGILLQIVLALLILKVPFIETGFDFVSKAFVKVVDMAHEGAMFVFSSVVTGEMNPIVMNFATWVLPSVIFFSALTSLLYYWGILQKIVYGMAYVMKRLMGLSGAESVSAAGNVFLGQTEAPLLVKPYLNKMTDSEILCLMAGGMATIAGGVLAAYIGFLGGEDPEQKVFFAKHLLTASLMSAPAAIVFSKILLPETEKINKDLSVPKDKLGVNALEAIANGTTDGLKLAVNVAAMLIVFISLIALANYMLSTVGHYTGINDIIASSSSLYTELSFQYLVGNALSPVAWLMGVPWQDSMIIGQLLGEKTIINEFVAYPHLGELQDEITGKSVIIGTYVLCGFANFASIGIQVGGIGAIAPGKKPTLARYGVLSLIAGTLACMLTATMVGMLF</sequence>
<comment type="caution">
    <text evidence="11">The sequence shown here is derived from an EMBL/GenBank/DDBJ whole genome shotgun (WGS) entry which is preliminary data.</text>
</comment>
<dbReference type="GO" id="GO:0005886">
    <property type="term" value="C:plasma membrane"/>
    <property type="evidence" value="ECO:0007669"/>
    <property type="project" value="UniProtKB-SubCell"/>
</dbReference>
<dbReference type="PANTHER" id="PTHR10590:SF4">
    <property type="entry name" value="SOLUTE CARRIER FAMILY 28 MEMBER 3"/>
    <property type="match status" value="1"/>
</dbReference>
<feature type="domain" description="Concentrative nucleoside transporter N-terminal" evidence="8">
    <location>
        <begin position="131"/>
        <end position="203"/>
    </location>
</feature>
<organism evidence="11 12">
    <name type="scientific">Brumimicrobium oceani</name>
    <dbReference type="NCBI Taxonomy" id="2100725"/>
    <lineage>
        <taxon>Bacteria</taxon>
        <taxon>Pseudomonadati</taxon>
        <taxon>Bacteroidota</taxon>
        <taxon>Flavobacteriia</taxon>
        <taxon>Flavobacteriales</taxon>
        <taxon>Crocinitomicaceae</taxon>
        <taxon>Brumimicrobium</taxon>
    </lineage>
</organism>
<dbReference type="InterPro" id="IPR011642">
    <property type="entry name" value="Gate_dom"/>
</dbReference>
<evidence type="ECO:0000256" key="6">
    <source>
        <dbReference type="ARBA" id="ARBA00023136"/>
    </source>
</evidence>
<name>A0A2U2XFJ1_9FLAO</name>
<keyword evidence="12" id="KW-1185">Reference proteome</keyword>
<keyword evidence="6 7" id="KW-0472">Membrane</keyword>
<dbReference type="OrthoDB" id="9766455at2"/>
<keyword evidence="4 7" id="KW-0812">Transmembrane</keyword>
<dbReference type="InterPro" id="IPR011657">
    <property type="entry name" value="CNT_C_dom"/>
</dbReference>
<reference evidence="11 12" key="2">
    <citation type="submission" date="2018-05" db="EMBL/GenBank/DDBJ databases">
        <authorList>
            <person name="Lanie J.A."/>
            <person name="Ng W.-L."/>
            <person name="Kazmierczak K.M."/>
            <person name="Andrzejewski T.M."/>
            <person name="Davidsen T.M."/>
            <person name="Wayne K.J."/>
            <person name="Tettelin H."/>
            <person name="Glass J.I."/>
            <person name="Rusch D."/>
            <person name="Podicherti R."/>
            <person name="Tsui H.-C.T."/>
            <person name="Winkler M.E."/>
        </authorList>
    </citation>
    <scope>NUCLEOTIDE SEQUENCE [LARGE SCALE GENOMIC DNA]</scope>
    <source>
        <strain evidence="11 12">C305</strain>
    </source>
</reference>
<evidence type="ECO:0000259" key="8">
    <source>
        <dbReference type="Pfam" id="PF01773"/>
    </source>
</evidence>